<dbReference type="EC" id="3.1.2.15" evidence="1"/>
<name>A0A086JRY3_TOXGO</name>
<dbReference type="GO" id="GO:0008233">
    <property type="term" value="F:peptidase activity"/>
    <property type="evidence" value="ECO:0007669"/>
    <property type="project" value="UniProtKB-KW"/>
</dbReference>
<dbReference type="AlphaFoldDB" id="A0A086JRY3"/>
<proteinExistence type="predicted"/>
<feature type="non-terminal residue" evidence="1">
    <location>
        <position position="37"/>
    </location>
</feature>
<evidence type="ECO:0000313" key="1">
    <source>
        <dbReference type="EMBL" id="KFG34901.1"/>
    </source>
</evidence>
<accession>A0A086JRY3</accession>
<comment type="caution">
    <text evidence="1">The sequence shown here is derived from an EMBL/GenBank/DDBJ whole genome shotgun (WGS) entry which is preliminary data.</text>
</comment>
<sequence length="37" mass="4285">MDWQSAIMKKPCVTQEAARLIWGKFSEPMLIQSEDES</sequence>
<evidence type="ECO:0000313" key="2">
    <source>
        <dbReference type="Proteomes" id="UP000028828"/>
    </source>
</evidence>
<dbReference type="GO" id="GO:0006508">
    <property type="term" value="P:proteolysis"/>
    <property type="evidence" value="ECO:0007669"/>
    <property type="project" value="UniProtKB-KW"/>
</dbReference>
<dbReference type="VEuPathDB" id="ToxoDB:TGP89_263420A"/>
<protein>
    <submittedName>
        <fullName evidence="1">Ubiquitin-specific protease USP4</fullName>
        <ecNumber evidence="1">3.1.2.15</ecNumber>
    </submittedName>
</protein>
<keyword evidence="1" id="KW-0378">Hydrolase</keyword>
<gene>
    <name evidence="1" type="ORF">TGP89_263420A</name>
</gene>
<dbReference type="Proteomes" id="UP000028828">
    <property type="component" value="Unassembled WGS sequence"/>
</dbReference>
<dbReference type="EMBL" id="AEYI02001636">
    <property type="protein sequence ID" value="KFG34901.1"/>
    <property type="molecule type" value="Genomic_DNA"/>
</dbReference>
<reference evidence="1 2" key="1">
    <citation type="submission" date="2014-03" db="EMBL/GenBank/DDBJ databases">
        <authorList>
            <person name="Sibley D."/>
            <person name="Venepally P."/>
            <person name="Karamycheva S."/>
            <person name="Hadjithomas M."/>
            <person name="Khan A."/>
            <person name="Brunk B."/>
            <person name="Roos D."/>
            <person name="Caler E."/>
            <person name="Lorenzi H."/>
        </authorList>
    </citation>
    <scope>NUCLEOTIDE SEQUENCE [LARGE SCALE GENOMIC DNA]</scope>
    <source>
        <strain evidence="2">p89</strain>
    </source>
</reference>
<organism evidence="1 2">
    <name type="scientific">Toxoplasma gondii p89</name>
    <dbReference type="NCBI Taxonomy" id="943119"/>
    <lineage>
        <taxon>Eukaryota</taxon>
        <taxon>Sar</taxon>
        <taxon>Alveolata</taxon>
        <taxon>Apicomplexa</taxon>
        <taxon>Conoidasida</taxon>
        <taxon>Coccidia</taxon>
        <taxon>Eucoccidiorida</taxon>
        <taxon>Eimeriorina</taxon>
        <taxon>Sarcocystidae</taxon>
        <taxon>Toxoplasma</taxon>
    </lineage>
</organism>
<keyword evidence="1" id="KW-0645">Protease</keyword>